<evidence type="ECO:0000256" key="1">
    <source>
        <dbReference type="SAM" id="MobiDB-lite"/>
    </source>
</evidence>
<dbReference type="EMBL" id="JBHSWT010000012">
    <property type="protein sequence ID" value="MFC6770094.1"/>
    <property type="molecule type" value="Genomic_DNA"/>
</dbReference>
<evidence type="ECO:0000313" key="3">
    <source>
        <dbReference type="Proteomes" id="UP001596274"/>
    </source>
</evidence>
<organism evidence="2 3">
    <name type="scientific">Halorubrum pallidum</name>
    <dbReference type="NCBI Taxonomy" id="1526114"/>
    <lineage>
        <taxon>Archaea</taxon>
        <taxon>Methanobacteriati</taxon>
        <taxon>Methanobacteriota</taxon>
        <taxon>Stenosarchaea group</taxon>
        <taxon>Halobacteria</taxon>
        <taxon>Halobacteriales</taxon>
        <taxon>Haloferacaceae</taxon>
        <taxon>Halorubrum</taxon>
    </lineage>
</organism>
<dbReference type="AlphaFoldDB" id="A0ABD5SYR3"/>
<dbReference type="Proteomes" id="UP001596274">
    <property type="component" value="Unassembled WGS sequence"/>
</dbReference>
<name>A0ABD5SYR3_9EURY</name>
<sequence length="140" mass="15637">MTEIDGTVPDSDRAGGEDRHGLRPTDLRNLSPGDSVEVHYGSAYSDTRQIVEAEVVEVSAQKSVDGSFLWIEVYLDLGDEEEDISERRRETYRSEGQTRRLSAFTDGSSGFTHLEARNGARWHNISEHDSVVVRGDCHAK</sequence>
<protein>
    <submittedName>
        <fullName evidence="2">Uncharacterized protein</fullName>
    </submittedName>
</protein>
<feature type="region of interest" description="Disordered" evidence="1">
    <location>
        <begin position="86"/>
        <end position="107"/>
    </location>
</feature>
<evidence type="ECO:0000313" key="2">
    <source>
        <dbReference type="EMBL" id="MFC6770094.1"/>
    </source>
</evidence>
<feature type="region of interest" description="Disordered" evidence="1">
    <location>
        <begin position="1"/>
        <end position="34"/>
    </location>
</feature>
<accession>A0ABD5SYR3</accession>
<proteinExistence type="predicted"/>
<feature type="compositionally biased region" description="Basic and acidic residues" evidence="1">
    <location>
        <begin position="86"/>
        <end position="98"/>
    </location>
</feature>
<feature type="compositionally biased region" description="Basic and acidic residues" evidence="1">
    <location>
        <begin position="10"/>
        <end position="26"/>
    </location>
</feature>
<reference evidence="2 3" key="1">
    <citation type="journal article" date="2019" name="Int. J. Syst. Evol. Microbiol.">
        <title>The Global Catalogue of Microorganisms (GCM) 10K type strain sequencing project: providing services to taxonomists for standard genome sequencing and annotation.</title>
        <authorList>
            <consortium name="The Broad Institute Genomics Platform"/>
            <consortium name="The Broad Institute Genome Sequencing Center for Infectious Disease"/>
            <person name="Wu L."/>
            <person name="Ma J."/>
        </authorList>
    </citation>
    <scope>NUCLEOTIDE SEQUENCE [LARGE SCALE GENOMIC DNA]</scope>
    <source>
        <strain evidence="2 3">PJ61</strain>
    </source>
</reference>
<comment type="caution">
    <text evidence="2">The sequence shown here is derived from an EMBL/GenBank/DDBJ whole genome shotgun (WGS) entry which is preliminary data.</text>
</comment>
<gene>
    <name evidence="2" type="ORF">ACFQDD_00900</name>
</gene>
<keyword evidence="3" id="KW-1185">Reference proteome</keyword>